<dbReference type="Gene3D" id="3.90.182.10">
    <property type="entry name" value="Toxin - Anthrax Protective Antigen,domain 1"/>
    <property type="match status" value="1"/>
</dbReference>
<dbReference type="PROSITE" id="PS51820">
    <property type="entry name" value="PA14"/>
    <property type="match status" value="1"/>
</dbReference>
<keyword evidence="4" id="KW-1185">Reference proteome</keyword>
<reference evidence="4" key="1">
    <citation type="journal article" date="2019" name="Int. J. Syst. Evol. Microbiol.">
        <title>The Global Catalogue of Microorganisms (GCM) 10K type strain sequencing project: providing services to taxonomists for standard genome sequencing and annotation.</title>
        <authorList>
            <consortium name="The Broad Institute Genomics Platform"/>
            <consortium name="The Broad Institute Genome Sequencing Center for Infectious Disease"/>
            <person name="Wu L."/>
            <person name="Ma J."/>
        </authorList>
    </citation>
    <scope>NUCLEOTIDE SEQUENCE [LARGE SCALE GENOMIC DNA]</scope>
    <source>
        <strain evidence="4">KCTC 12708</strain>
    </source>
</reference>
<name>A0ABQ3BHX9_9FLAO</name>
<accession>A0ABQ3BHX9</accession>
<evidence type="ECO:0000256" key="1">
    <source>
        <dbReference type="SAM" id="SignalP"/>
    </source>
</evidence>
<feature type="signal peptide" evidence="1">
    <location>
        <begin position="1"/>
        <end position="19"/>
    </location>
</feature>
<dbReference type="InterPro" id="IPR011658">
    <property type="entry name" value="PA14_dom"/>
</dbReference>
<organism evidence="3 4">
    <name type="scientific">Mesonia mobilis</name>
    <dbReference type="NCBI Taxonomy" id="369791"/>
    <lineage>
        <taxon>Bacteria</taxon>
        <taxon>Pseudomonadati</taxon>
        <taxon>Bacteroidota</taxon>
        <taxon>Flavobacteriia</taxon>
        <taxon>Flavobacteriales</taxon>
        <taxon>Flavobacteriaceae</taxon>
        <taxon>Mesonia</taxon>
    </lineage>
</organism>
<gene>
    <name evidence="3" type="ORF">GCM10008088_03850</name>
</gene>
<evidence type="ECO:0000313" key="4">
    <source>
        <dbReference type="Proteomes" id="UP000615593"/>
    </source>
</evidence>
<protein>
    <recommendedName>
        <fullName evidence="2">PA14 domain-containing protein</fullName>
    </recommendedName>
</protein>
<comment type="caution">
    <text evidence="3">The sequence shown here is derived from an EMBL/GenBank/DDBJ whole genome shotgun (WGS) entry which is preliminary data.</text>
</comment>
<dbReference type="EMBL" id="BMWY01000001">
    <property type="protein sequence ID" value="GGZ45795.1"/>
    <property type="molecule type" value="Genomic_DNA"/>
</dbReference>
<evidence type="ECO:0000259" key="2">
    <source>
        <dbReference type="PROSITE" id="PS51820"/>
    </source>
</evidence>
<dbReference type="RefSeq" id="WP_027886000.1">
    <property type="nucleotide sequence ID" value="NZ_BMWY01000001.1"/>
</dbReference>
<sequence>MKKFYIITLILGFTNLINAQVGINTENPEAALDITSSNSGILIPRIALTSKIEAAPVTNPNTQDNNLANGTLIYNTATTTGTSGVEPSFYYWQDTQWVRINSELDFDRDWAKTNSTSRASNISDNIYTKGKVGIGIGQSQSSLNGTLHIYEATGTPASATNGTIYIEHGNTSGTSSIVFPSAFDPTDYGYIAYSDDGGTGSTSENGLLEIGVANDGATNGNIGDRDNINLKTGNSVGINNTNPSISALLDLGTTNQGLLINRVALTSTVDVSTVAGTETDGLLVYNTATAGTSPQNVTEGFYFWDNSQWNRLYSTKDVANTGMQYYSYDITPQASPSINTIRYTETIDKSGYYTGLLNSANAMSTMQPTGVENGFVIKITGTYEVKTSGTFNFNLNSDDGSRLYIDGSLVVGAWNDSSANAVSGATNLAKGKHKFEFWFYENAGSQTFSFSWGTNPDGNSGVINAQSFIIE</sequence>
<dbReference type="SMART" id="SM00758">
    <property type="entry name" value="PA14"/>
    <property type="match status" value="1"/>
</dbReference>
<dbReference type="Proteomes" id="UP000615593">
    <property type="component" value="Unassembled WGS sequence"/>
</dbReference>
<dbReference type="Pfam" id="PF07691">
    <property type="entry name" value="PA14"/>
    <property type="match status" value="1"/>
</dbReference>
<dbReference type="GeneID" id="94368030"/>
<dbReference type="SUPFAM" id="SSF56988">
    <property type="entry name" value="Anthrax protective antigen"/>
    <property type="match status" value="1"/>
</dbReference>
<keyword evidence="1" id="KW-0732">Signal</keyword>
<evidence type="ECO:0000313" key="3">
    <source>
        <dbReference type="EMBL" id="GGZ45795.1"/>
    </source>
</evidence>
<proteinExistence type="predicted"/>
<dbReference type="InterPro" id="IPR037524">
    <property type="entry name" value="PA14/GLEYA"/>
</dbReference>
<feature type="chain" id="PRO_5046384241" description="PA14 domain-containing protein" evidence="1">
    <location>
        <begin position="20"/>
        <end position="471"/>
    </location>
</feature>
<feature type="domain" description="PA14" evidence="2">
    <location>
        <begin position="318"/>
        <end position="466"/>
    </location>
</feature>